<name>A0A318Y9E5_ASPNB</name>
<evidence type="ECO:0000313" key="3">
    <source>
        <dbReference type="Proteomes" id="UP000247647"/>
    </source>
</evidence>
<dbReference type="OrthoDB" id="10272863at2759"/>
<accession>A0A318Y9E5</accession>
<feature type="region of interest" description="Disordered" evidence="1">
    <location>
        <begin position="18"/>
        <end position="40"/>
    </location>
</feature>
<gene>
    <name evidence="2" type="ORF">BO87DRAFT_195008</name>
</gene>
<evidence type="ECO:0000256" key="1">
    <source>
        <dbReference type="SAM" id="MobiDB-lite"/>
    </source>
</evidence>
<reference evidence="2" key="1">
    <citation type="submission" date="2016-12" db="EMBL/GenBank/DDBJ databases">
        <title>The genomes of Aspergillus section Nigri reveals drivers in fungal speciation.</title>
        <authorList>
            <consortium name="DOE Joint Genome Institute"/>
            <person name="Vesth T.C."/>
            <person name="Nybo J."/>
            <person name="Theobald S."/>
            <person name="Brandl J."/>
            <person name="Frisvad J.C."/>
            <person name="Nielsen K.F."/>
            <person name="Lyhne E.K."/>
            <person name="Kogle M.E."/>
            <person name="Kuo A."/>
            <person name="Riley R."/>
            <person name="Clum A."/>
            <person name="Nolan M."/>
            <person name="Lipzen A."/>
            <person name="Salamov A."/>
            <person name="Henrissat B."/>
            <person name="Wiebenga A."/>
            <person name="De Vries R.P."/>
            <person name="Grigoriev I.V."/>
            <person name="Mortensen U.H."/>
            <person name="Andersen M.R."/>
            <person name="Baker S.E."/>
        </authorList>
    </citation>
    <scope>NUCLEOTIDE SEQUENCE [LARGE SCALE GENOMIC DNA]</scope>
    <source>
        <strain evidence="2">CBS 115656</strain>
    </source>
</reference>
<protein>
    <submittedName>
        <fullName evidence="2">Uncharacterized protein</fullName>
    </submittedName>
</protein>
<proteinExistence type="predicted"/>
<dbReference type="EMBL" id="KZ821495">
    <property type="protein sequence ID" value="PYH29300.1"/>
    <property type="molecule type" value="Genomic_DNA"/>
</dbReference>
<keyword evidence="3" id="KW-1185">Reference proteome</keyword>
<dbReference type="Proteomes" id="UP000247647">
    <property type="component" value="Unassembled WGS sequence"/>
</dbReference>
<organism evidence="2 3">
    <name type="scientific">Aspergillus neoniger (strain CBS 115656)</name>
    <dbReference type="NCBI Taxonomy" id="1448310"/>
    <lineage>
        <taxon>Eukaryota</taxon>
        <taxon>Fungi</taxon>
        <taxon>Dikarya</taxon>
        <taxon>Ascomycota</taxon>
        <taxon>Pezizomycotina</taxon>
        <taxon>Eurotiomycetes</taxon>
        <taxon>Eurotiomycetidae</taxon>
        <taxon>Eurotiales</taxon>
        <taxon>Aspergillaceae</taxon>
        <taxon>Aspergillus</taxon>
        <taxon>Aspergillus subgen. Circumdati</taxon>
    </lineage>
</organism>
<dbReference type="AlphaFoldDB" id="A0A318Y9E5"/>
<feature type="compositionally biased region" description="Basic and acidic residues" evidence="1">
    <location>
        <begin position="18"/>
        <end position="33"/>
    </location>
</feature>
<evidence type="ECO:0000313" key="2">
    <source>
        <dbReference type="EMBL" id="PYH29300.1"/>
    </source>
</evidence>
<dbReference type="RefSeq" id="XP_025474778.1">
    <property type="nucleotide sequence ID" value="XM_025618507.1"/>
</dbReference>
<dbReference type="GeneID" id="37120963"/>
<sequence length="158" mass="17547">MILARSWVDEPRVSTHLKEARARVQRGREEKRAAGPAGSRESVIPPSLFLFPLHRISPRGRSEMRSRSSAWAGSWTLVLQDFASAKVSASRLGKIGWGRDTIPDRHGNWLLTDRALSPTVQRSTYLQYESCSSEQTSPIDGSTTSLMIFDGLSVYGLS</sequence>